<feature type="chain" id="PRO_5008140659" evidence="4">
    <location>
        <begin position="25"/>
        <end position="145"/>
    </location>
</feature>
<dbReference type="GO" id="GO:0005576">
    <property type="term" value="C:extracellular region"/>
    <property type="evidence" value="ECO:0007669"/>
    <property type="project" value="UniProtKB-SubCell"/>
</dbReference>
<evidence type="ECO:0000256" key="2">
    <source>
        <dbReference type="ARBA" id="ARBA00008098"/>
    </source>
</evidence>
<organism evidence="5 6">
    <name type="scientific">Anopheles minimus</name>
    <dbReference type="NCBI Taxonomy" id="112268"/>
    <lineage>
        <taxon>Eukaryota</taxon>
        <taxon>Metazoa</taxon>
        <taxon>Ecdysozoa</taxon>
        <taxon>Arthropoda</taxon>
        <taxon>Hexapoda</taxon>
        <taxon>Insecta</taxon>
        <taxon>Pterygota</taxon>
        <taxon>Neoptera</taxon>
        <taxon>Endopterygota</taxon>
        <taxon>Diptera</taxon>
        <taxon>Nematocera</taxon>
        <taxon>Culicoidea</taxon>
        <taxon>Culicidae</taxon>
        <taxon>Anophelinae</taxon>
        <taxon>Anopheles</taxon>
    </lineage>
</organism>
<keyword evidence="3" id="KW-0964">Secreted</keyword>
<evidence type="ECO:0000256" key="3">
    <source>
        <dbReference type="ARBA" id="ARBA00022525"/>
    </source>
</evidence>
<evidence type="ECO:0000256" key="1">
    <source>
        <dbReference type="ARBA" id="ARBA00004613"/>
    </source>
</evidence>
<sequence length="145" mass="15980">MRLMTLFELVLLLIGVMLIKYCSSKGTMDQMAKTSAMMRSVCMGKHKPDEALIDGLGRGEFADTKEIKCYANCVLEMMQAMKKGKINADSAIKQIDLLIPTEIAEPTIKAFDGCRDSANGIKNACDAAYALVKCLHAKNPKYFFA</sequence>
<dbReference type="Gene3D" id="1.10.238.20">
    <property type="entry name" value="Pheromone/general odorant binding protein domain"/>
    <property type="match status" value="1"/>
</dbReference>
<proteinExistence type="inferred from homology"/>
<dbReference type="FunFam" id="1.10.238.20:FF:000001">
    <property type="entry name" value="General odorant-binding protein lush"/>
    <property type="match status" value="1"/>
</dbReference>
<dbReference type="Pfam" id="PF01395">
    <property type="entry name" value="PBP_GOBP"/>
    <property type="match status" value="1"/>
</dbReference>
<dbReference type="GO" id="GO:0042048">
    <property type="term" value="P:olfactory behavior"/>
    <property type="evidence" value="ECO:0007669"/>
    <property type="project" value="TreeGrafter"/>
</dbReference>
<dbReference type="PANTHER" id="PTHR21364:SF2">
    <property type="entry name" value="GENERAL ODORANT-BINDING PROTEIN 19A"/>
    <property type="match status" value="1"/>
</dbReference>
<protein>
    <submittedName>
        <fullName evidence="5">Uncharacterized protein</fullName>
    </submittedName>
</protein>
<dbReference type="CDD" id="cd23992">
    <property type="entry name" value="PBP_GOBP"/>
    <property type="match status" value="1"/>
</dbReference>
<keyword evidence="6" id="KW-1185">Reference proteome</keyword>
<dbReference type="AlphaFoldDB" id="A0A182W3A3"/>
<reference evidence="5" key="2">
    <citation type="submission" date="2020-05" db="UniProtKB">
        <authorList>
            <consortium name="EnsemblMetazoa"/>
        </authorList>
    </citation>
    <scope>IDENTIFICATION</scope>
    <source>
        <strain evidence="5">MINIMUS1</strain>
    </source>
</reference>
<name>A0A182W3A3_9DIPT</name>
<reference evidence="6" key="1">
    <citation type="submission" date="2013-03" db="EMBL/GenBank/DDBJ databases">
        <title>The Genome Sequence of Anopheles minimus MINIMUS1.</title>
        <authorList>
            <consortium name="The Broad Institute Genomics Platform"/>
            <person name="Neafsey D.E."/>
            <person name="Walton C."/>
            <person name="Walker B."/>
            <person name="Young S.K."/>
            <person name="Zeng Q."/>
            <person name="Gargeya S."/>
            <person name="Fitzgerald M."/>
            <person name="Haas B."/>
            <person name="Abouelleil A."/>
            <person name="Allen A.W."/>
            <person name="Alvarado L."/>
            <person name="Arachchi H.M."/>
            <person name="Berlin A.M."/>
            <person name="Chapman S.B."/>
            <person name="Gainer-Dewar J."/>
            <person name="Goldberg J."/>
            <person name="Griggs A."/>
            <person name="Gujja S."/>
            <person name="Hansen M."/>
            <person name="Howarth C."/>
            <person name="Imamovic A."/>
            <person name="Ireland A."/>
            <person name="Larimer J."/>
            <person name="McCowan C."/>
            <person name="Murphy C."/>
            <person name="Pearson M."/>
            <person name="Poon T.W."/>
            <person name="Priest M."/>
            <person name="Roberts A."/>
            <person name="Saif S."/>
            <person name="Shea T."/>
            <person name="Sisk P."/>
            <person name="Sykes S."/>
            <person name="Wortman J."/>
            <person name="Nusbaum C."/>
            <person name="Birren B."/>
        </authorList>
    </citation>
    <scope>NUCLEOTIDE SEQUENCE [LARGE SCALE GENOMIC DNA]</scope>
    <source>
        <strain evidence="6">MINIMUS1</strain>
    </source>
</reference>
<comment type="similarity">
    <text evidence="2">Belongs to the PBP/GOBP family.</text>
</comment>
<dbReference type="GO" id="GO:0005549">
    <property type="term" value="F:odorant binding"/>
    <property type="evidence" value="ECO:0007669"/>
    <property type="project" value="InterPro"/>
</dbReference>
<dbReference type="EnsemblMetazoa" id="AMIN004814-RA">
    <property type="protein sequence ID" value="AMIN004814-PA"/>
    <property type="gene ID" value="AMIN004814"/>
</dbReference>
<dbReference type="GO" id="GO:0007608">
    <property type="term" value="P:sensory perception of smell"/>
    <property type="evidence" value="ECO:0007669"/>
    <property type="project" value="TreeGrafter"/>
</dbReference>
<keyword evidence="4" id="KW-0732">Signal</keyword>
<dbReference type="InterPro" id="IPR006170">
    <property type="entry name" value="PBP/GOBP"/>
</dbReference>
<dbReference type="InterPro" id="IPR036728">
    <property type="entry name" value="PBP_GOBP_sf"/>
</dbReference>
<evidence type="ECO:0000313" key="5">
    <source>
        <dbReference type="EnsemblMetazoa" id="AMIN004814-PA"/>
    </source>
</evidence>
<dbReference type="SMART" id="SM00708">
    <property type="entry name" value="PhBP"/>
    <property type="match status" value="1"/>
</dbReference>
<dbReference type="PANTHER" id="PTHR21364">
    <property type="entry name" value="GENERAL ODORANT-BINDING PROTEIN 19A"/>
    <property type="match status" value="1"/>
</dbReference>
<dbReference type="SUPFAM" id="SSF47565">
    <property type="entry name" value="Insect pheromone/odorant-binding proteins"/>
    <property type="match status" value="1"/>
</dbReference>
<dbReference type="Proteomes" id="UP000075920">
    <property type="component" value="Unassembled WGS sequence"/>
</dbReference>
<dbReference type="GO" id="GO:0035275">
    <property type="term" value="F:dibutyl phthalate binding"/>
    <property type="evidence" value="ECO:0007669"/>
    <property type="project" value="TreeGrafter"/>
</dbReference>
<accession>A0A182W3A3</accession>
<evidence type="ECO:0000256" key="4">
    <source>
        <dbReference type="SAM" id="SignalP"/>
    </source>
</evidence>
<dbReference type="VEuPathDB" id="VectorBase:AMIN004814"/>
<comment type="subcellular location">
    <subcellularLocation>
        <location evidence="1">Secreted</location>
    </subcellularLocation>
</comment>
<evidence type="ECO:0000313" key="6">
    <source>
        <dbReference type="Proteomes" id="UP000075920"/>
    </source>
</evidence>
<feature type="signal peptide" evidence="4">
    <location>
        <begin position="1"/>
        <end position="24"/>
    </location>
</feature>